<dbReference type="EMBL" id="CZCZ02000014">
    <property type="protein sequence ID" value="CAC5343832.1"/>
    <property type="molecule type" value="Genomic_DNA"/>
</dbReference>
<proteinExistence type="predicted"/>
<organism evidence="1 2">
    <name type="scientific">Planktothrix rubescens CCAP 1459/22</name>
    <dbReference type="NCBI Taxonomy" id="329571"/>
    <lineage>
        <taxon>Bacteria</taxon>
        <taxon>Bacillati</taxon>
        <taxon>Cyanobacteriota</taxon>
        <taxon>Cyanophyceae</taxon>
        <taxon>Oscillatoriophycideae</taxon>
        <taxon>Oscillatoriales</taxon>
        <taxon>Microcoleaceae</taxon>
        <taxon>Planktothrix</taxon>
    </lineage>
</organism>
<comment type="caution">
    <text evidence="1">The sequence shown here is derived from an EMBL/GenBank/DDBJ whole genome shotgun (WGS) entry which is preliminary data.</text>
</comment>
<accession>A0A6J7ZMX9</accession>
<evidence type="ECO:0000313" key="1">
    <source>
        <dbReference type="EMBL" id="CAC5343832.1"/>
    </source>
</evidence>
<dbReference type="EMBL" id="LR812490">
    <property type="protein sequence ID" value="CAC5343832.1"/>
    <property type="molecule type" value="Genomic_DNA"/>
</dbReference>
<dbReference type="Proteomes" id="UP000196521">
    <property type="component" value="Chromosome"/>
</dbReference>
<gene>
    <name evidence="1" type="ORF">PLAN_40247</name>
</gene>
<keyword evidence="2" id="KW-1185">Reference proteome</keyword>
<reference evidence="1" key="1">
    <citation type="submission" date="2020-05" db="EMBL/GenBank/DDBJ databases">
        <authorList>
            <consortium name="Genoscope - CEA"/>
            <person name="William W."/>
        </authorList>
    </citation>
    <scope>NUCLEOTIDE SEQUENCE [LARGE SCALE GENOMIC DNA]</scope>
    <source>
        <strain evidence="1">PCC 7821</strain>
    </source>
</reference>
<protein>
    <submittedName>
        <fullName evidence="1">Uncharacterized protein</fullName>
    </submittedName>
</protein>
<name>A0A6J7ZMX9_PLARU</name>
<dbReference type="AlphaFoldDB" id="A0A6J7ZMX9"/>
<sequence>MVIGQVDRTFFKQSGVKIKIKAEKILGIQI</sequence>
<evidence type="ECO:0000313" key="2">
    <source>
        <dbReference type="Proteomes" id="UP000196521"/>
    </source>
</evidence>